<evidence type="ECO:0000313" key="2">
    <source>
        <dbReference type="Proteomes" id="UP001596233"/>
    </source>
</evidence>
<accession>A0ABW1V0K9</accession>
<proteinExistence type="predicted"/>
<protein>
    <submittedName>
        <fullName evidence="1">Uncharacterized protein</fullName>
    </submittedName>
</protein>
<name>A0ABW1V0K9_9BACL</name>
<keyword evidence="2" id="KW-1185">Reference proteome</keyword>
<sequence>MKKMHFIIIIIVILVTGCKSGSGDIVTTKENILVYFSKGETWAATYTIFDGGETTFDSLYIQHIGNREEEQEPIEYILEGEGIKKASQYPLKLQGVRSIQISSEYNKELMNLEEHNKEFKLIIKQNEESEKLTLRLINEEG</sequence>
<dbReference type="EMBL" id="JBHSTE010000002">
    <property type="protein sequence ID" value="MFC6331986.1"/>
    <property type="molecule type" value="Genomic_DNA"/>
</dbReference>
<dbReference type="Proteomes" id="UP001596233">
    <property type="component" value="Unassembled WGS sequence"/>
</dbReference>
<comment type="caution">
    <text evidence="1">The sequence shown here is derived from an EMBL/GenBank/DDBJ whole genome shotgun (WGS) entry which is preliminary data.</text>
</comment>
<reference evidence="2" key="1">
    <citation type="journal article" date="2019" name="Int. J. Syst. Evol. Microbiol.">
        <title>The Global Catalogue of Microorganisms (GCM) 10K type strain sequencing project: providing services to taxonomists for standard genome sequencing and annotation.</title>
        <authorList>
            <consortium name="The Broad Institute Genomics Platform"/>
            <consortium name="The Broad Institute Genome Sequencing Center for Infectious Disease"/>
            <person name="Wu L."/>
            <person name="Ma J."/>
        </authorList>
    </citation>
    <scope>NUCLEOTIDE SEQUENCE [LARGE SCALE GENOMIC DNA]</scope>
    <source>
        <strain evidence="2">PCU 280</strain>
    </source>
</reference>
<gene>
    <name evidence="1" type="ORF">ACFP56_05070</name>
</gene>
<dbReference type="RefSeq" id="WP_379231871.1">
    <property type="nucleotide sequence ID" value="NZ_JBHSTE010000002.1"/>
</dbReference>
<evidence type="ECO:0000313" key="1">
    <source>
        <dbReference type="EMBL" id="MFC6331986.1"/>
    </source>
</evidence>
<dbReference type="PROSITE" id="PS51257">
    <property type="entry name" value="PROKAR_LIPOPROTEIN"/>
    <property type="match status" value="1"/>
</dbReference>
<organism evidence="1 2">
    <name type="scientific">Paenibacillus septentrionalis</name>
    <dbReference type="NCBI Taxonomy" id="429342"/>
    <lineage>
        <taxon>Bacteria</taxon>
        <taxon>Bacillati</taxon>
        <taxon>Bacillota</taxon>
        <taxon>Bacilli</taxon>
        <taxon>Bacillales</taxon>
        <taxon>Paenibacillaceae</taxon>
        <taxon>Paenibacillus</taxon>
    </lineage>
</organism>